<dbReference type="OrthoDB" id="1007335at2"/>
<feature type="domain" description="Glycoside hydrolase family 2 catalytic" evidence="6">
    <location>
        <begin position="319"/>
        <end position="613"/>
    </location>
</feature>
<evidence type="ECO:0000256" key="1">
    <source>
        <dbReference type="ARBA" id="ARBA00007401"/>
    </source>
</evidence>
<evidence type="ECO:0000313" key="9">
    <source>
        <dbReference type="Proteomes" id="UP000197277"/>
    </source>
</evidence>
<dbReference type="Gene3D" id="3.20.20.80">
    <property type="entry name" value="Glycosidases"/>
    <property type="match status" value="1"/>
</dbReference>
<feature type="signal peptide" evidence="4">
    <location>
        <begin position="1"/>
        <end position="28"/>
    </location>
</feature>
<evidence type="ECO:0000259" key="6">
    <source>
        <dbReference type="Pfam" id="PF02836"/>
    </source>
</evidence>
<dbReference type="RefSeq" id="WP_088463901.1">
    <property type="nucleotide sequence ID" value="NZ_NIRR01000009.1"/>
</dbReference>
<feature type="domain" description="Glycosyl hydrolases family 2 sugar binding" evidence="7">
    <location>
        <begin position="110"/>
        <end position="220"/>
    </location>
</feature>
<dbReference type="InterPro" id="IPR036156">
    <property type="entry name" value="Beta-gal/glucu_dom_sf"/>
</dbReference>
<dbReference type="Pfam" id="PF02837">
    <property type="entry name" value="Glyco_hydro_2_N"/>
    <property type="match status" value="1"/>
</dbReference>
<keyword evidence="9" id="KW-1185">Reference proteome</keyword>
<dbReference type="GO" id="GO:0005975">
    <property type="term" value="P:carbohydrate metabolic process"/>
    <property type="evidence" value="ECO:0007669"/>
    <property type="project" value="InterPro"/>
</dbReference>
<organism evidence="8 9">
    <name type="scientific">Hymenobacter amundsenii</name>
    <dbReference type="NCBI Taxonomy" id="2006685"/>
    <lineage>
        <taxon>Bacteria</taxon>
        <taxon>Pseudomonadati</taxon>
        <taxon>Bacteroidota</taxon>
        <taxon>Cytophagia</taxon>
        <taxon>Cytophagales</taxon>
        <taxon>Hymenobacteraceae</taxon>
        <taxon>Hymenobacter</taxon>
    </lineage>
</organism>
<dbReference type="InterPro" id="IPR017853">
    <property type="entry name" value="GH"/>
</dbReference>
<dbReference type="PANTHER" id="PTHR42732:SF1">
    <property type="entry name" value="BETA-MANNOSIDASE"/>
    <property type="match status" value="1"/>
</dbReference>
<gene>
    <name evidence="8" type="ORF">CDA63_07875</name>
</gene>
<dbReference type="InterPro" id="IPR006102">
    <property type="entry name" value="Ig-like_GH2"/>
</dbReference>
<dbReference type="InterPro" id="IPR008979">
    <property type="entry name" value="Galactose-bd-like_sf"/>
</dbReference>
<dbReference type="AlphaFoldDB" id="A0A246FLR7"/>
<accession>A0A246FLR7</accession>
<evidence type="ECO:0000259" key="7">
    <source>
        <dbReference type="Pfam" id="PF02837"/>
    </source>
</evidence>
<dbReference type="Pfam" id="PF00703">
    <property type="entry name" value="Glyco_hydro_2"/>
    <property type="match status" value="1"/>
</dbReference>
<dbReference type="PANTHER" id="PTHR42732">
    <property type="entry name" value="BETA-GALACTOSIDASE"/>
    <property type="match status" value="1"/>
</dbReference>
<keyword evidence="2" id="KW-0378">Hydrolase</keyword>
<evidence type="ECO:0000313" key="8">
    <source>
        <dbReference type="EMBL" id="OWP63697.1"/>
    </source>
</evidence>
<dbReference type="InterPro" id="IPR013783">
    <property type="entry name" value="Ig-like_fold"/>
</dbReference>
<dbReference type="InterPro" id="IPR006103">
    <property type="entry name" value="Glyco_hydro_2_cat"/>
</dbReference>
<dbReference type="Gene3D" id="2.60.40.10">
    <property type="entry name" value="Immunoglobulins"/>
    <property type="match status" value="1"/>
</dbReference>
<dbReference type="InterPro" id="IPR051913">
    <property type="entry name" value="GH2_Domain-Containing"/>
</dbReference>
<name>A0A246FLR7_9BACT</name>
<dbReference type="EMBL" id="NIRR01000009">
    <property type="protein sequence ID" value="OWP63697.1"/>
    <property type="molecule type" value="Genomic_DNA"/>
</dbReference>
<dbReference type="InterPro" id="IPR006104">
    <property type="entry name" value="Glyco_hydro_2_N"/>
</dbReference>
<protein>
    <submittedName>
        <fullName evidence="8">Beta-glucuronidase</fullName>
    </submittedName>
</protein>
<dbReference type="PRINTS" id="PR00132">
    <property type="entry name" value="GLHYDRLASE2"/>
</dbReference>
<dbReference type="GO" id="GO:0004553">
    <property type="term" value="F:hydrolase activity, hydrolyzing O-glycosyl compounds"/>
    <property type="evidence" value="ECO:0007669"/>
    <property type="project" value="InterPro"/>
</dbReference>
<comment type="similarity">
    <text evidence="1">Belongs to the glycosyl hydrolase 2 family.</text>
</comment>
<feature type="domain" description="Glycoside hydrolase family 2 immunoglobulin-like beta-sandwich" evidence="5">
    <location>
        <begin position="222"/>
        <end position="314"/>
    </location>
</feature>
<sequence>MPHSYSLNMLLAALLSCFSIFSNQPAQAQTSLIQNAPARRVLSLNGSWNYIIDPYENGFYDYRREAFDKSASGKGGYYDNQKPSNSQEPELIEYDFDHSAVMQIPGDWNSQDAKLLYYEGTVWFKKDFKLKPTAGKRYFLYFGAINYEAHIYLNGKKLGMHKGGFTPVQLEITDKLSASGDNFVVVKADNTRHAEEVPTINTDWWNYGGITRDVYIAETPATFIVDYKVQLAKNDPANLAGYVQLDGAEKAGQTVTLNIAEAGLKQTLKTDADGRATFRLRAKKLKLWSPLSPKLYAVTLTNGAETVQDKIGFRTIQTQGQDILLNGKSIFLRGISIHDENPLIPGRARGEGDLRMLLTWAKELGCNYVRLAHYPHNEIMLKLADEMGLLVWAEVPVYWTIAWENPTTYQNAEQQLSDLISMGKNRASVMVWSIGNETPLGDARLKFMSRLATKARALDDTRLIAAALELHRTPDNVVHVDDPLGEYLDLASFNEYAGWYWGGKPSEITKYTFDIKYNKPVVISELGGSALAGYHGDAETRWSEEYQEALYINQIKMLSTIKGLRGLTPWILVDFRATRRQHPVYQNGFNRKGLISNTGQKKKAFYVLQEYYRQQAAKYDTGK</sequence>
<dbReference type="Gene3D" id="2.60.120.260">
    <property type="entry name" value="Galactose-binding domain-like"/>
    <property type="match status" value="1"/>
</dbReference>
<dbReference type="SUPFAM" id="SSF49785">
    <property type="entry name" value="Galactose-binding domain-like"/>
    <property type="match status" value="1"/>
</dbReference>
<keyword evidence="3" id="KW-0326">Glycosidase</keyword>
<dbReference type="SUPFAM" id="SSF51445">
    <property type="entry name" value="(Trans)glycosidases"/>
    <property type="match status" value="1"/>
</dbReference>
<comment type="caution">
    <text evidence="8">The sequence shown here is derived from an EMBL/GenBank/DDBJ whole genome shotgun (WGS) entry which is preliminary data.</text>
</comment>
<reference evidence="8 9" key="1">
    <citation type="submission" date="2017-06" db="EMBL/GenBank/DDBJ databases">
        <title>Hymenobacter amundsenii sp. nov. isolated from regoliths in Antarctica.</title>
        <authorList>
            <person name="Sedlacek I."/>
            <person name="Kralova S."/>
            <person name="Pantucek R."/>
            <person name="Svec P."/>
            <person name="Holochova P."/>
            <person name="Stankova E."/>
            <person name="Vrbovska V."/>
            <person name="Busse H.-J."/>
        </authorList>
    </citation>
    <scope>NUCLEOTIDE SEQUENCE [LARGE SCALE GENOMIC DNA]</scope>
    <source>
        <strain evidence="8 9">CCM 8682</strain>
    </source>
</reference>
<evidence type="ECO:0000256" key="4">
    <source>
        <dbReference type="SAM" id="SignalP"/>
    </source>
</evidence>
<evidence type="ECO:0000256" key="3">
    <source>
        <dbReference type="ARBA" id="ARBA00023295"/>
    </source>
</evidence>
<dbReference type="InterPro" id="IPR006101">
    <property type="entry name" value="Glyco_hydro_2"/>
</dbReference>
<dbReference type="Pfam" id="PF02836">
    <property type="entry name" value="Glyco_hydro_2_C"/>
    <property type="match status" value="1"/>
</dbReference>
<dbReference type="Proteomes" id="UP000197277">
    <property type="component" value="Unassembled WGS sequence"/>
</dbReference>
<keyword evidence="4" id="KW-0732">Signal</keyword>
<feature type="chain" id="PRO_5013349272" evidence="4">
    <location>
        <begin position="29"/>
        <end position="623"/>
    </location>
</feature>
<evidence type="ECO:0000259" key="5">
    <source>
        <dbReference type="Pfam" id="PF00703"/>
    </source>
</evidence>
<proteinExistence type="inferred from homology"/>
<dbReference type="SUPFAM" id="SSF49303">
    <property type="entry name" value="beta-Galactosidase/glucuronidase domain"/>
    <property type="match status" value="1"/>
</dbReference>
<evidence type="ECO:0000256" key="2">
    <source>
        <dbReference type="ARBA" id="ARBA00022801"/>
    </source>
</evidence>